<dbReference type="InterPro" id="IPR023149">
    <property type="entry name" value="Trans_acon_MeTrfase_C"/>
</dbReference>
<dbReference type="AlphaFoldDB" id="A0A542E1C7"/>
<dbReference type="EC" id="2.1.1.144" evidence="5"/>
<evidence type="ECO:0000256" key="3">
    <source>
        <dbReference type="ARBA" id="ARBA00022679"/>
    </source>
</evidence>
<feature type="domain" description="Methyltransferase" evidence="6">
    <location>
        <begin position="35"/>
        <end position="129"/>
    </location>
</feature>
<evidence type="ECO:0000256" key="4">
    <source>
        <dbReference type="ARBA" id="ARBA00022691"/>
    </source>
</evidence>
<evidence type="ECO:0000313" key="8">
    <source>
        <dbReference type="Proteomes" id="UP000317893"/>
    </source>
</evidence>
<keyword evidence="8" id="KW-1185">Reference proteome</keyword>
<comment type="caution">
    <text evidence="7">The sequence shown here is derived from an EMBL/GenBank/DDBJ whole genome shotgun (WGS) entry which is preliminary data.</text>
</comment>
<dbReference type="PANTHER" id="PTHR43861">
    <property type="entry name" value="TRANS-ACONITATE 2-METHYLTRANSFERASE-RELATED"/>
    <property type="match status" value="1"/>
</dbReference>
<dbReference type="Gene3D" id="1.10.150.290">
    <property type="entry name" value="S-adenosyl-L-methionine-dependent methyltransferases"/>
    <property type="match status" value="1"/>
</dbReference>
<dbReference type="InterPro" id="IPR029063">
    <property type="entry name" value="SAM-dependent_MTases_sf"/>
</dbReference>
<evidence type="ECO:0000256" key="2">
    <source>
        <dbReference type="ARBA" id="ARBA00022603"/>
    </source>
</evidence>
<protein>
    <recommendedName>
        <fullName evidence="5">Trans-aconitate 2-methyltransferase</fullName>
        <ecNumber evidence="5">2.1.1.144</ecNumber>
    </recommendedName>
</protein>
<dbReference type="HAMAP" id="MF_00560">
    <property type="entry name" value="Tran_acon_Me_trans"/>
    <property type="match status" value="1"/>
</dbReference>
<keyword evidence="4 5" id="KW-0949">S-adenosyl-L-methionine</keyword>
<comment type="function">
    <text evidence="5">Catalyzes the S-adenosylmethionine monomethyl esterification of trans-aconitate.</text>
</comment>
<dbReference type="InterPro" id="IPR023506">
    <property type="entry name" value="Trans-aconitate_MeTrfase"/>
</dbReference>
<dbReference type="Gene3D" id="3.40.50.150">
    <property type="entry name" value="Vaccinia Virus protein VP39"/>
    <property type="match status" value="1"/>
</dbReference>
<keyword evidence="1 5" id="KW-0963">Cytoplasm</keyword>
<dbReference type="PANTHER" id="PTHR43861:SF1">
    <property type="entry name" value="TRANS-ACONITATE 2-METHYLTRANSFERASE"/>
    <property type="match status" value="1"/>
</dbReference>
<organism evidence="7 8">
    <name type="scientific">Lapillicoccus jejuensis</name>
    <dbReference type="NCBI Taxonomy" id="402171"/>
    <lineage>
        <taxon>Bacteria</taxon>
        <taxon>Bacillati</taxon>
        <taxon>Actinomycetota</taxon>
        <taxon>Actinomycetes</taxon>
        <taxon>Micrococcales</taxon>
        <taxon>Intrasporangiaceae</taxon>
        <taxon>Lapillicoccus</taxon>
    </lineage>
</organism>
<comment type="similarity">
    <text evidence="5">Belongs to the methyltransferase superfamily. Tam family.</text>
</comment>
<name>A0A542E1C7_9MICO</name>
<dbReference type="GO" id="GO:0005737">
    <property type="term" value="C:cytoplasm"/>
    <property type="evidence" value="ECO:0007669"/>
    <property type="project" value="UniProtKB-SubCell"/>
</dbReference>
<keyword evidence="2 5" id="KW-0489">Methyltransferase</keyword>
<evidence type="ECO:0000256" key="5">
    <source>
        <dbReference type="HAMAP-Rule" id="MF_00560"/>
    </source>
</evidence>
<sequence length="266" mass="28990">MPTWDPTQYAVFAGHRGRPFADLLARVGAEDPRLVVDLGCGDGPLTLGLAQRWPRARVVGLDASAAMLARARELDGAGRVEWHEVRAQDWDPTGLGAPVDVLTSNATLQWVPEHRELLPRWVDALAPGGRLALQVPANFDAPSHVLMRAVAADGPWAERLAGVLRHDDAVAEPGEYLALLAGLGLEADVWETTYLHVLDPEGAQRQPVLEWVRGTGLRPVLDALTDEDERAAFVARYTAALDAAYPRTPYGVVLPFRRLFAVARKP</sequence>
<gene>
    <name evidence="5" type="primary">tam</name>
    <name evidence="7" type="ORF">FB458_2253</name>
</gene>
<keyword evidence="3 5" id="KW-0808">Transferase</keyword>
<dbReference type="Proteomes" id="UP000317893">
    <property type="component" value="Unassembled WGS sequence"/>
</dbReference>
<evidence type="ECO:0000313" key="7">
    <source>
        <dbReference type="EMBL" id="TQJ09146.1"/>
    </source>
</evidence>
<dbReference type="GO" id="GO:0032259">
    <property type="term" value="P:methylation"/>
    <property type="evidence" value="ECO:0007669"/>
    <property type="project" value="UniProtKB-KW"/>
</dbReference>
<dbReference type="Pfam" id="PF13649">
    <property type="entry name" value="Methyltransf_25"/>
    <property type="match status" value="1"/>
</dbReference>
<dbReference type="CDD" id="cd02440">
    <property type="entry name" value="AdoMet_MTases"/>
    <property type="match status" value="1"/>
</dbReference>
<dbReference type="RefSeq" id="WP_246061172.1">
    <property type="nucleotide sequence ID" value="NZ_BAAAPR010000005.1"/>
</dbReference>
<dbReference type="GO" id="GO:0030798">
    <property type="term" value="F:trans-aconitate 2-methyltransferase activity"/>
    <property type="evidence" value="ECO:0007669"/>
    <property type="project" value="UniProtKB-UniRule"/>
</dbReference>
<evidence type="ECO:0000259" key="6">
    <source>
        <dbReference type="Pfam" id="PF13649"/>
    </source>
</evidence>
<dbReference type="InterPro" id="IPR041698">
    <property type="entry name" value="Methyltransf_25"/>
</dbReference>
<comment type="subcellular location">
    <subcellularLocation>
        <location evidence="5">Cytoplasm</location>
    </subcellularLocation>
</comment>
<dbReference type="SUPFAM" id="SSF53335">
    <property type="entry name" value="S-adenosyl-L-methionine-dependent methyltransferases"/>
    <property type="match status" value="1"/>
</dbReference>
<proteinExistence type="inferred from homology"/>
<reference evidence="7 8" key="1">
    <citation type="submission" date="2019-06" db="EMBL/GenBank/DDBJ databases">
        <title>Sequencing the genomes of 1000 actinobacteria strains.</title>
        <authorList>
            <person name="Klenk H.-P."/>
        </authorList>
    </citation>
    <scope>NUCLEOTIDE SEQUENCE [LARGE SCALE GENOMIC DNA]</scope>
    <source>
        <strain evidence="7 8">DSM 18607</strain>
    </source>
</reference>
<comment type="catalytic activity">
    <reaction evidence="5">
        <text>trans-aconitate + S-adenosyl-L-methionine = (E)-3-(methoxycarbonyl)pent-2-enedioate + S-adenosyl-L-homocysteine</text>
        <dbReference type="Rhea" id="RHEA:14969"/>
        <dbReference type="ChEBI" id="CHEBI:15708"/>
        <dbReference type="ChEBI" id="CHEBI:57470"/>
        <dbReference type="ChEBI" id="CHEBI:57856"/>
        <dbReference type="ChEBI" id="CHEBI:59789"/>
        <dbReference type="EC" id="2.1.1.144"/>
    </reaction>
</comment>
<accession>A0A542E1C7</accession>
<evidence type="ECO:0000256" key="1">
    <source>
        <dbReference type="ARBA" id="ARBA00022490"/>
    </source>
</evidence>
<dbReference type="EMBL" id="VFMN01000001">
    <property type="protein sequence ID" value="TQJ09146.1"/>
    <property type="molecule type" value="Genomic_DNA"/>
</dbReference>